<proteinExistence type="inferred from homology"/>
<comment type="similarity">
    <text evidence="2 6">Belongs to the class-I pyridoxal-phosphate-dependent aminotransferase family.</text>
</comment>
<evidence type="ECO:0000256" key="6">
    <source>
        <dbReference type="RuleBase" id="RU000481"/>
    </source>
</evidence>
<dbReference type="EMBL" id="VDGG01000001">
    <property type="protein sequence ID" value="TQR18732.1"/>
    <property type="molecule type" value="Genomic_DNA"/>
</dbReference>
<dbReference type="CDD" id="cd00609">
    <property type="entry name" value="AAT_like"/>
    <property type="match status" value="1"/>
</dbReference>
<evidence type="ECO:0000256" key="4">
    <source>
        <dbReference type="ARBA" id="ARBA00022679"/>
    </source>
</evidence>
<dbReference type="EC" id="2.6.1.-" evidence="6"/>
<dbReference type="FunFam" id="3.40.640.10:FF:000033">
    <property type="entry name" value="Aspartate aminotransferase"/>
    <property type="match status" value="1"/>
</dbReference>
<dbReference type="Gene3D" id="3.40.640.10">
    <property type="entry name" value="Type I PLP-dependent aspartate aminotransferase-like (Major domain)"/>
    <property type="match status" value="1"/>
</dbReference>
<dbReference type="GO" id="GO:0030170">
    <property type="term" value="F:pyridoxal phosphate binding"/>
    <property type="evidence" value="ECO:0007669"/>
    <property type="project" value="InterPro"/>
</dbReference>
<dbReference type="Proteomes" id="UP000318937">
    <property type="component" value="Unassembled WGS sequence"/>
</dbReference>
<comment type="caution">
    <text evidence="8">The sequence shown here is derived from an EMBL/GenBank/DDBJ whole genome shotgun (WGS) entry which is preliminary data.</text>
</comment>
<dbReference type="Gene3D" id="3.90.1150.10">
    <property type="entry name" value="Aspartate Aminotransferase, domain 1"/>
    <property type="match status" value="1"/>
</dbReference>
<keyword evidence="5" id="KW-0663">Pyridoxal phosphate</keyword>
<comment type="cofactor">
    <cofactor evidence="1 6">
        <name>pyridoxal 5'-phosphate</name>
        <dbReference type="ChEBI" id="CHEBI:597326"/>
    </cofactor>
</comment>
<evidence type="ECO:0000313" key="8">
    <source>
        <dbReference type="EMBL" id="TQR18732.1"/>
    </source>
</evidence>
<dbReference type="PANTHER" id="PTHR46383:SF4">
    <property type="entry name" value="AMINOTRANSFERASE"/>
    <property type="match status" value="1"/>
</dbReference>
<dbReference type="NCBIfam" id="NF005817">
    <property type="entry name" value="PRK07683.1"/>
    <property type="match status" value="1"/>
</dbReference>
<name>A0A544TMP8_9BACI</name>
<evidence type="ECO:0000256" key="2">
    <source>
        <dbReference type="ARBA" id="ARBA00007441"/>
    </source>
</evidence>
<evidence type="ECO:0000256" key="1">
    <source>
        <dbReference type="ARBA" id="ARBA00001933"/>
    </source>
</evidence>
<dbReference type="PRINTS" id="PR00753">
    <property type="entry name" value="ACCSYNTHASE"/>
</dbReference>
<dbReference type="RefSeq" id="WP_142604818.1">
    <property type="nucleotide sequence ID" value="NZ_VDGG01000001.1"/>
</dbReference>
<dbReference type="InterPro" id="IPR004838">
    <property type="entry name" value="NHTrfase_class1_PyrdxlP-BS"/>
</dbReference>
<gene>
    <name evidence="8" type="ORF">FG383_00090</name>
</gene>
<dbReference type="GO" id="GO:0006520">
    <property type="term" value="P:amino acid metabolic process"/>
    <property type="evidence" value="ECO:0007669"/>
    <property type="project" value="InterPro"/>
</dbReference>
<dbReference type="OrthoDB" id="9802328at2"/>
<dbReference type="InterPro" id="IPR015424">
    <property type="entry name" value="PyrdxlP-dep_Trfase"/>
</dbReference>
<evidence type="ECO:0000259" key="7">
    <source>
        <dbReference type="Pfam" id="PF00155"/>
    </source>
</evidence>
<dbReference type="Pfam" id="PF00155">
    <property type="entry name" value="Aminotran_1_2"/>
    <property type="match status" value="1"/>
</dbReference>
<dbReference type="InterPro" id="IPR050596">
    <property type="entry name" value="AspAT/PAT-like"/>
</dbReference>
<dbReference type="AlphaFoldDB" id="A0A544TMP8"/>
<dbReference type="GO" id="GO:0008483">
    <property type="term" value="F:transaminase activity"/>
    <property type="evidence" value="ECO:0007669"/>
    <property type="project" value="UniProtKB-KW"/>
</dbReference>
<dbReference type="InterPro" id="IPR015421">
    <property type="entry name" value="PyrdxlP-dep_Trfase_major"/>
</dbReference>
<evidence type="ECO:0000256" key="3">
    <source>
        <dbReference type="ARBA" id="ARBA00022576"/>
    </source>
</evidence>
<accession>A0A544TMP8</accession>
<protein>
    <recommendedName>
        <fullName evidence="6">Aminotransferase</fullName>
        <ecNumber evidence="6">2.6.1.-</ecNumber>
    </recommendedName>
</protein>
<dbReference type="PROSITE" id="PS00105">
    <property type="entry name" value="AA_TRANSFER_CLASS_1"/>
    <property type="match status" value="1"/>
</dbReference>
<dbReference type="InterPro" id="IPR004839">
    <property type="entry name" value="Aminotransferase_I/II_large"/>
</dbReference>
<sequence length="391" mass="43850">MINLLNKNVKDIELSGIRKISNKIDRSPDIVNLTFGQPNFPTPDYIKTVGIKAIEENKTAYTETAGLFELRQAACDYVQNLYGLSYNPEDEVIITTGASEALDIAFRTILEEGSEVILPAPVYPGYDPLIKLCNGVSVFVDTTENDFKMTASLIEKHITDKTRCIVLPYPNNPLGSILTREEVLEIGQLLEDKKIFILADEIYSELVFDEEHFSIGSIPSLKDKTIIINGLSKSHSMTGWRIGFAFAPSYLIDQFYKVHSFNSVCASTISQYAAVEALKQGTFTEEIIAMKKEYKGRKDYAYNRLKKMELEVVEPKGAFYIFPSIKNTGLTSEDFAMKLLEQEKVAVIPGNAFSHFGEGYIRISFAQSMEELEKGLDGIERFLSSIKSLTL</sequence>
<dbReference type="SUPFAM" id="SSF53383">
    <property type="entry name" value="PLP-dependent transferases"/>
    <property type="match status" value="1"/>
</dbReference>
<organism evidence="8 9">
    <name type="scientific">Psychrobacillus soli</name>
    <dbReference type="NCBI Taxonomy" id="1543965"/>
    <lineage>
        <taxon>Bacteria</taxon>
        <taxon>Bacillati</taxon>
        <taxon>Bacillota</taxon>
        <taxon>Bacilli</taxon>
        <taxon>Bacillales</taxon>
        <taxon>Bacillaceae</taxon>
        <taxon>Psychrobacillus</taxon>
    </lineage>
</organism>
<feature type="domain" description="Aminotransferase class I/classII large" evidence="7">
    <location>
        <begin position="29"/>
        <end position="378"/>
    </location>
</feature>
<keyword evidence="9" id="KW-1185">Reference proteome</keyword>
<evidence type="ECO:0000256" key="5">
    <source>
        <dbReference type="ARBA" id="ARBA00022898"/>
    </source>
</evidence>
<dbReference type="InterPro" id="IPR015422">
    <property type="entry name" value="PyrdxlP-dep_Trfase_small"/>
</dbReference>
<keyword evidence="4 6" id="KW-0808">Transferase</keyword>
<dbReference type="PANTHER" id="PTHR46383">
    <property type="entry name" value="ASPARTATE AMINOTRANSFERASE"/>
    <property type="match status" value="1"/>
</dbReference>
<reference evidence="8 9" key="1">
    <citation type="submission" date="2019-05" db="EMBL/GenBank/DDBJ databases">
        <title>Psychrobacillus vulpis sp. nov., a new species isolated from feces of a red fox that inhabits in The Tablas de Daimiel Natural Park, Albacete, Spain.</title>
        <authorList>
            <person name="Rodriguez M."/>
            <person name="Reina J.C."/>
            <person name="Bejar V."/>
            <person name="Llamas I."/>
        </authorList>
    </citation>
    <scope>NUCLEOTIDE SEQUENCE [LARGE SCALE GENOMIC DNA]</scope>
    <source>
        <strain evidence="8 9">NHI-2</strain>
    </source>
</reference>
<evidence type="ECO:0000313" key="9">
    <source>
        <dbReference type="Proteomes" id="UP000318937"/>
    </source>
</evidence>
<keyword evidence="3 6" id="KW-0032">Aminotransferase</keyword>